<dbReference type="Proteomes" id="UP001175228">
    <property type="component" value="Unassembled WGS sequence"/>
</dbReference>
<dbReference type="InterPro" id="IPR011600">
    <property type="entry name" value="Pept_C14_caspase"/>
</dbReference>
<dbReference type="EMBL" id="JAUEPU010000002">
    <property type="protein sequence ID" value="KAK0505504.1"/>
    <property type="molecule type" value="Genomic_DNA"/>
</dbReference>
<reference evidence="3" key="1">
    <citation type="submission" date="2023-06" db="EMBL/GenBank/DDBJ databases">
        <authorList>
            <consortium name="Lawrence Berkeley National Laboratory"/>
            <person name="Ahrendt S."/>
            <person name="Sahu N."/>
            <person name="Indic B."/>
            <person name="Wong-Bajracharya J."/>
            <person name="Merenyi Z."/>
            <person name="Ke H.-M."/>
            <person name="Monk M."/>
            <person name="Kocsube S."/>
            <person name="Drula E."/>
            <person name="Lipzen A."/>
            <person name="Balint B."/>
            <person name="Henrissat B."/>
            <person name="Andreopoulos B."/>
            <person name="Martin F.M."/>
            <person name="Harder C.B."/>
            <person name="Rigling D."/>
            <person name="Ford K.L."/>
            <person name="Foster G.D."/>
            <person name="Pangilinan J."/>
            <person name="Papanicolaou A."/>
            <person name="Barry K."/>
            <person name="LaButti K."/>
            <person name="Viragh M."/>
            <person name="Koriabine M."/>
            <person name="Yan M."/>
            <person name="Riley R."/>
            <person name="Champramary S."/>
            <person name="Plett K.L."/>
            <person name="Tsai I.J."/>
            <person name="Slot J."/>
            <person name="Sipos G."/>
            <person name="Plett J."/>
            <person name="Nagy L.G."/>
            <person name="Grigoriev I.V."/>
        </authorList>
    </citation>
    <scope>NUCLEOTIDE SEQUENCE</scope>
    <source>
        <strain evidence="3">HWK02</strain>
    </source>
</reference>
<evidence type="ECO:0000259" key="2">
    <source>
        <dbReference type="Pfam" id="PF00656"/>
    </source>
</evidence>
<proteinExistence type="inferred from homology"/>
<dbReference type="GO" id="GO:0005737">
    <property type="term" value="C:cytoplasm"/>
    <property type="evidence" value="ECO:0007669"/>
    <property type="project" value="TreeGrafter"/>
</dbReference>
<comment type="similarity">
    <text evidence="1">Belongs to the peptidase C14B family.</text>
</comment>
<dbReference type="GO" id="GO:0004197">
    <property type="term" value="F:cysteine-type endopeptidase activity"/>
    <property type="evidence" value="ECO:0007669"/>
    <property type="project" value="InterPro"/>
</dbReference>
<organism evidence="3 4">
    <name type="scientific">Armillaria luteobubalina</name>
    <dbReference type="NCBI Taxonomy" id="153913"/>
    <lineage>
        <taxon>Eukaryota</taxon>
        <taxon>Fungi</taxon>
        <taxon>Dikarya</taxon>
        <taxon>Basidiomycota</taxon>
        <taxon>Agaricomycotina</taxon>
        <taxon>Agaricomycetes</taxon>
        <taxon>Agaricomycetidae</taxon>
        <taxon>Agaricales</taxon>
        <taxon>Marasmiineae</taxon>
        <taxon>Physalacriaceae</taxon>
        <taxon>Armillaria</taxon>
    </lineage>
</organism>
<sequence>ACRFWAVLIGIDECASYLLRGCVSDVQLMEKYLTEDLGIPSNRIQLLLRSKEHLSPQDPIYPSRVHIVNTLLSLIKNSKIAHGDNIIVYYSGPGSYYLYNTGEDDEPEYIETLCPIDRDTPGEDGKPVPDISDRELNMILSLISHAKGHCITVILDC</sequence>
<feature type="non-terminal residue" evidence="3">
    <location>
        <position position="1"/>
    </location>
</feature>
<dbReference type="PANTHER" id="PTHR48104">
    <property type="entry name" value="METACASPASE-4"/>
    <property type="match status" value="1"/>
</dbReference>
<dbReference type="Pfam" id="PF00656">
    <property type="entry name" value="Peptidase_C14"/>
    <property type="match status" value="1"/>
</dbReference>
<dbReference type="Gene3D" id="3.40.50.1460">
    <property type="match status" value="1"/>
</dbReference>
<evidence type="ECO:0000313" key="3">
    <source>
        <dbReference type="EMBL" id="KAK0505504.1"/>
    </source>
</evidence>
<feature type="domain" description="Peptidase C14 caspase" evidence="2">
    <location>
        <begin position="5"/>
        <end position="127"/>
    </location>
</feature>
<name>A0AA39QPL3_9AGAR</name>
<dbReference type="InterPro" id="IPR050452">
    <property type="entry name" value="Metacaspase"/>
</dbReference>
<evidence type="ECO:0000256" key="1">
    <source>
        <dbReference type="ARBA" id="ARBA00009005"/>
    </source>
</evidence>
<evidence type="ECO:0000313" key="4">
    <source>
        <dbReference type="Proteomes" id="UP001175228"/>
    </source>
</evidence>
<accession>A0AA39QPL3</accession>
<dbReference type="PANTHER" id="PTHR48104:SF30">
    <property type="entry name" value="METACASPASE-1"/>
    <property type="match status" value="1"/>
</dbReference>
<gene>
    <name evidence="3" type="ORF">EDD18DRAFT_1049613</name>
</gene>
<dbReference type="GO" id="GO:0006508">
    <property type="term" value="P:proteolysis"/>
    <property type="evidence" value="ECO:0007669"/>
    <property type="project" value="InterPro"/>
</dbReference>
<dbReference type="AlphaFoldDB" id="A0AA39QPL3"/>
<feature type="non-terminal residue" evidence="3">
    <location>
        <position position="157"/>
    </location>
</feature>
<comment type="caution">
    <text evidence="3">The sequence shown here is derived from an EMBL/GenBank/DDBJ whole genome shotgun (WGS) entry which is preliminary data.</text>
</comment>
<keyword evidence="4" id="KW-1185">Reference proteome</keyword>
<protein>
    <recommendedName>
        <fullName evidence="2">Peptidase C14 caspase domain-containing protein</fullName>
    </recommendedName>
</protein>